<evidence type="ECO:0000259" key="1">
    <source>
        <dbReference type="PROSITE" id="PS50097"/>
    </source>
</evidence>
<comment type="caution">
    <text evidence="3">The sequence shown here is derived from an EMBL/GenBank/DDBJ whole genome shotgun (WGS) entry which is preliminary data.</text>
</comment>
<dbReference type="InterPro" id="IPR002083">
    <property type="entry name" value="MATH/TRAF_dom"/>
</dbReference>
<dbReference type="PROSITE" id="PS50097">
    <property type="entry name" value="BTB"/>
    <property type="match status" value="1"/>
</dbReference>
<dbReference type="InterPro" id="IPR008974">
    <property type="entry name" value="TRAF-like"/>
</dbReference>
<feature type="domain" description="BTB" evidence="1">
    <location>
        <begin position="351"/>
        <end position="404"/>
    </location>
</feature>
<keyword evidence="4" id="KW-1185">Reference proteome</keyword>
<dbReference type="Gene3D" id="2.60.210.10">
    <property type="entry name" value="Apoptosis, Tumor Necrosis Factor Receptor Associated Protein 2, Chain A"/>
    <property type="match status" value="1"/>
</dbReference>
<evidence type="ECO:0000313" key="4">
    <source>
        <dbReference type="Proteomes" id="UP000499080"/>
    </source>
</evidence>
<dbReference type="Pfam" id="PF22486">
    <property type="entry name" value="MATH_2"/>
    <property type="match status" value="1"/>
</dbReference>
<dbReference type="SUPFAM" id="SSF54695">
    <property type="entry name" value="POZ domain"/>
    <property type="match status" value="1"/>
</dbReference>
<dbReference type="GO" id="GO:0030163">
    <property type="term" value="P:protein catabolic process"/>
    <property type="evidence" value="ECO:0007669"/>
    <property type="project" value="UniProtKB-ARBA"/>
</dbReference>
<evidence type="ECO:0000259" key="2">
    <source>
        <dbReference type="PROSITE" id="PS50144"/>
    </source>
</evidence>
<gene>
    <name evidence="3" type="ORF">AVEN_239036_1</name>
</gene>
<feature type="domain" description="MATH" evidence="2">
    <location>
        <begin position="11"/>
        <end position="141"/>
    </location>
</feature>
<name>A0A4Y2PJ70_ARAVE</name>
<dbReference type="Gene3D" id="3.30.710.10">
    <property type="entry name" value="Potassium Channel Kv1.1, Chain A"/>
    <property type="match status" value="1"/>
</dbReference>
<protein>
    <submittedName>
        <fullName evidence="3">Uncharacterized protein</fullName>
    </submittedName>
</protein>
<sequence length="442" mass="50554">MSNVADTQRVGFTIIWKIENFSLVPKLSKTELIRSPSFTADNLDKTSWYLLLYPVGFSQDNRDTFLSKLHKNSGRGPNWISLDYELSILYKADSEEKPVTVRRFCCHASNAYGKPVFIAPHDIFNRREILPGDTLTVLCKMWHHEITCLEPGFSMAQTRIGTQRKSFSWQIDKFSTLQVGDKKSVIVELFYQQELLYITITLFLTGGPASGEKVQIKIEGRNQEKISPLMLGISVQNANGESTQHFQNEFILGKEHKEFWFPLILERRKLIEDKNLLLPGDVLSLKCDMKVYDVISNRIEVSAFGDSSAFDLEAVLTNTNRSLRLGKRKRHSSSNCLTHEMRHLFEEKQHADVSLRVHNETFPVHKAILAARSTVFKTMFDTDMKEKFTNPIVIDDIDTPDVYQTPYAGCCYTYTVTPSTVILIGKMLAICTWLPTNTLFLD</sequence>
<evidence type="ECO:0000313" key="3">
    <source>
        <dbReference type="EMBL" id="GBN50550.1"/>
    </source>
</evidence>
<dbReference type="Pfam" id="PF00651">
    <property type="entry name" value="BTB"/>
    <property type="match status" value="1"/>
</dbReference>
<dbReference type="CDD" id="cd00121">
    <property type="entry name" value="MATH"/>
    <property type="match status" value="1"/>
</dbReference>
<dbReference type="CDD" id="cd18186">
    <property type="entry name" value="BTB_POZ_ZBTB_KLHL-like"/>
    <property type="match status" value="1"/>
</dbReference>
<accession>A0A4Y2PJ70</accession>
<dbReference type="InterPro" id="IPR011333">
    <property type="entry name" value="SKP1/BTB/POZ_sf"/>
</dbReference>
<dbReference type="PANTHER" id="PTHR24413">
    <property type="entry name" value="SPECKLE-TYPE POZ PROTEIN"/>
    <property type="match status" value="1"/>
</dbReference>
<dbReference type="PROSITE" id="PS50144">
    <property type="entry name" value="MATH"/>
    <property type="match status" value="1"/>
</dbReference>
<dbReference type="OrthoDB" id="6434522at2759"/>
<dbReference type="Proteomes" id="UP000499080">
    <property type="component" value="Unassembled WGS sequence"/>
</dbReference>
<organism evidence="3 4">
    <name type="scientific">Araneus ventricosus</name>
    <name type="common">Orbweaver spider</name>
    <name type="synonym">Epeira ventricosa</name>
    <dbReference type="NCBI Taxonomy" id="182803"/>
    <lineage>
        <taxon>Eukaryota</taxon>
        <taxon>Metazoa</taxon>
        <taxon>Ecdysozoa</taxon>
        <taxon>Arthropoda</taxon>
        <taxon>Chelicerata</taxon>
        <taxon>Arachnida</taxon>
        <taxon>Araneae</taxon>
        <taxon>Araneomorphae</taxon>
        <taxon>Entelegynae</taxon>
        <taxon>Araneoidea</taxon>
        <taxon>Araneidae</taxon>
        <taxon>Araneus</taxon>
    </lineage>
</organism>
<proteinExistence type="predicted"/>
<dbReference type="EMBL" id="BGPR01011288">
    <property type="protein sequence ID" value="GBN50550.1"/>
    <property type="molecule type" value="Genomic_DNA"/>
</dbReference>
<dbReference type="SUPFAM" id="SSF49599">
    <property type="entry name" value="TRAF domain-like"/>
    <property type="match status" value="1"/>
</dbReference>
<dbReference type="AlphaFoldDB" id="A0A4Y2PJ70"/>
<dbReference type="InterPro" id="IPR000210">
    <property type="entry name" value="BTB/POZ_dom"/>
</dbReference>
<reference evidence="3 4" key="1">
    <citation type="journal article" date="2019" name="Sci. Rep.">
        <title>Orb-weaving spider Araneus ventricosus genome elucidates the spidroin gene catalogue.</title>
        <authorList>
            <person name="Kono N."/>
            <person name="Nakamura H."/>
            <person name="Ohtoshi R."/>
            <person name="Moran D.A.P."/>
            <person name="Shinohara A."/>
            <person name="Yoshida Y."/>
            <person name="Fujiwara M."/>
            <person name="Mori M."/>
            <person name="Tomita M."/>
            <person name="Arakawa K."/>
        </authorList>
    </citation>
    <scope>NUCLEOTIDE SEQUENCE [LARGE SCALE GENOMIC DNA]</scope>
</reference>